<dbReference type="PANTHER" id="PTHR21576:SF96">
    <property type="entry name" value="OS04G0388700 PROTEIN"/>
    <property type="match status" value="1"/>
</dbReference>
<evidence type="ECO:0000259" key="7">
    <source>
        <dbReference type="Pfam" id="PF06813"/>
    </source>
</evidence>
<feature type="region of interest" description="Disordered" evidence="5">
    <location>
        <begin position="282"/>
        <end position="320"/>
    </location>
</feature>
<evidence type="ECO:0000256" key="2">
    <source>
        <dbReference type="ARBA" id="ARBA00022692"/>
    </source>
</evidence>
<keyword evidence="3 6" id="KW-1133">Transmembrane helix</keyword>
<evidence type="ECO:0000256" key="4">
    <source>
        <dbReference type="ARBA" id="ARBA00023136"/>
    </source>
</evidence>
<dbReference type="Pfam" id="PF23262">
    <property type="entry name" value="NFD4_C"/>
    <property type="match status" value="1"/>
</dbReference>
<evidence type="ECO:0000256" key="5">
    <source>
        <dbReference type="SAM" id="MobiDB-lite"/>
    </source>
</evidence>
<evidence type="ECO:0000256" key="1">
    <source>
        <dbReference type="ARBA" id="ARBA00004141"/>
    </source>
</evidence>
<feature type="transmembrane region" description="Helical" evidence="6">
    <location>
        <begin position="178"/>
        <end position="203"/>
    </location>
</feature>
<evidence type="ECO:0008006" key="11">
    <source>
        <dbReference type="Google" id="ProtNLM"/>
    </source>
</evidence>
<feature type="transmembrane region" description="Helical" evidence="6">
    <location>
        <begin position="367"/>
        <end position="385"/>
    </location>
</feature>
<name>A0AAQ3X5A1_PASNO</name>
<dbReference type="InterPro" id="IPR010658">
    <property type="entry name" value="Nodulin-like"/>
</dbReference>
<evidence type="ECO:0000259" key="8">
    <source>
        <dbReference type="Pfam" id="PF23262"/>
    </source>
</evidence>
<feature type="transmembrane region" description="Helical" evidence="6">
    <location>
        <begin position="20"/>
        <end position="46"/>
    </location>
</feature>
<feature type="transmembrane region" description="Helical" evidence="6">
    <location>
        <begin position="215"/>
        <end position="235"/>
    </location>
</feature>
<dbReference type="AlphaFoldDB" id="A0AAQ3X5A1"/>
<dbReference type="Gene3D" id="1.20.1250.20">
    <property type="entry name" value="MFS general substrate transporter like domains"/>
    <property type="match status" value="1"/>
</dbReference>
<dbReference type="PANTHER" id="PTHR21576">
    <property type="entry name" value="UNCHARACTERIZED NODULIN-LIKE PROTEIN"/>
    <property type="match status" value="1"/>
</dbReference>
<feature type="transmembrane region" description="Helical" evidence="6">
    <location>
        <begin position="558"/>
        <end position="580"/>
    </location>
</feature>
<comment type="subcellular location">
    <subcellularLocation>
        <location evidence="1">Membrane</location>
        <topology evidence="1">Multi-pass membrane protein</topology>
    </subcellularLocation>
</comment>
<feature type="transmembrane region" description="Helical" evidence="6">
    <location>
        <begin position="152"/>
        <end position="172"/>
    </location>
</feature>
<feature type="transmembrane region" description="Helical" evidence="6">
    <location>
        <begin position="247"/>
        <end position="268"/>
    </location>
</feature>
<protein>
    <recommendedName>
        <fullName evidence="11">Nodulin-like domain-containing protein</fullName>
    </recommendedName>
</protein>
<evidence type="ECO:0000256" key="6">
    <source>
        <dbReference type="SAM" id="Phobius"/>
    </source>
</evidence>
<evidence type="ECO:0000313" key="9">
    <source>
        <dbReference type="EMBL" id="WVZ85331.1"/>
    </source>
</evidence>
<feature type="transmembrane region" description="Helical" evidence="6">
    <location>
        <begin position="434"/>
        <end position="455"/>
    </location>
</feature>
<dbReference type="InterPro" id="IPR036259">
    <property type="entry name" value="MFS_trans_sf"/>
</dbReference>
<keyword evidence="2 6" id="KW-0812">Transmembrane</keyword>
<dbReference type="GO" id="GO:0016020">
    <property type="term" value="C:membrane"/>
    <property type="evidence" value="ECO:0007669"/>
    <property type="project" value="UniProtKB-SubCell"/>
</dbReference>
<reference evidence="9 10" key="1">
    <citation type="submission" date="2024-02" db="EMBL/GenBank/DDBJ databases">
        <title>High-quality chromosome-scale genome assembly of Pensacola bahiagrass (Paspalum notatum Flugge var. saurae).</title>
        <authorList>
            <person name="Vega J.M."/>
            <person name="Podio M."/>
            <person name="Orjuela J."/>
            <person name="Siena L.A."/>
            <person name="Pessino S.C."/>
            <person name="Combes M.C."/>
            <person name="Mariac C."/>
            <person name="Albertini E."/>
            <person name="Pupilli F."/>
            <person name="Ortiz J.P.A."/>
            <person name="Leblanc O."/>
        </authorList>
    </citation>
    <scope>NUCLEOTIDE SEQUENCE [LARGE SCALE GENOMIC DNA]</scope>
    <source>
        <strain evidence="9">R1</strain>
        <tissue evidence="9">Leaf</tissue>
    </source>
</reference>
<dbReference type="Pfam" id="PF06813">
    <property type="entry name" value="Nodulin-like"/>
    <property type="match status" value="1"/>
</dbReference>
<organism evidence="9 10">
    <name type="scientific">Paspalum notatum var. saurae</name>
    <dbReference type="NCBI Taxonomy" id="547442"/>
    <lineage>
        <taxon>Eukaryota</taxon>
        <taxon>Viridiplantae</taxon>
        <taxon>Streptophyta</taxon>
        <taxon>Embryophyta</taxon>
        <taxon>Tracheophyta</taxon>
        <taxon>Spermatophyta</taxon>
        <taxon>Magnoliopsida</taxon>
        <taxon>Liliopsida</taxon>
        <taxon>Poales</taxon>
        <taxon>Poaceae</taxon>
        <taxon>PACMAD clade</taxon>
        <taxon>Panicoideae</taxon>
        <taxon>Andropogonodae</taxon>
        <taxon>Paspaleae</taxon>
        <taxon>Paspalinae</taxon>
        <taxon>Paspalum</taxon>
    </lineage>
</organism>
<feature type="transmembrane region" description="Helical" evidence="6">
    <location>
        <begin position="461"/>
        <end position="481"/>
    </location>
</feature>
<dbReference type="EMBL" id="CP144751">
    <property type="protein sequence ID" value="WVZ85331.1"/>
    <property type="molecule type" value="Genomic_DNA"/>
</dbReference>
<feature type="domain" description="Nodulin-like" evidence="7">
    <location>
        <begin position="19"/>
        <end position="266"/>
    </location>
</feature>
<feature type="transmembrane region" description="Helical" evidence="6">
    <location>
        <begin position="400"/>
        <end position="422"/>
    </location>
</feature>
<gene>
    <name evidence="9" type="ORF">U9M48_032272</name>
</gene>
<accession>A0AAQ3X5A1</accession>
<keyword evidence="10" id="KW-1185">Reference proteome</keyword>
<dbReference type="CDD" id="cd17354">
    <property type="entry name" value="MFS_Mch1p_like"/>
    <property type="match status" value="1"/>
</dbReference>
<dbReference type="InterPro" id="IPR056555">
    <property type="entry name" value="NFD4_C"/>
</dbReference>
<evidence type="ECO:0000313" key="10">
    <source>
        <dbReference type="Proteomes" id="UP001341281"/>
    </source>
</evidence>
<dbReference type="SUPFAM" id="SSF103473">
    <property type="entry name" value="MFS general substrate transporter"/>
    <property type="match status" value="2"/>
</dbReference>
<evidence type="ECO:0000256" key="3">
    <source>
        <dbReference type="ARBA" id="ARBA00022989"/>
    </source>
</evidence>
<feature type="domain" description="NFD4 C-terminal" evidence="8">
    <location>
        <begin position="361"/>
        <end position="524"/>
    </location>
</feature>
<dbReference type="Proteomes" id="UP001341281">
    <property type="component" value="Chromosome 07"/>
</dbReference>
<keyword evidence="4 6" id="KW-0472">Membrane</keyword>
<feature type="transmembrane region" description="Helical" evidence="6">
    <location>
        <begin position="493"/>
        <end position="513"/>
    </location>
</feature>
<proteinExistence type="predicted"/>
<sequence>MASPAGKLGDRLRAFSTNRWLVFVAAMWLQSMAGIGYLFGTISPVLKAALGYNQRQVAALGVAKDLGDCVGFLAGTLSAVLPSWAMLLIGAAQNFVGYGWLWLIVTRQAPALPLWMMCVVIFVGTNGETYFNTTALVTCIQNFPKSRGPTVGIMKGFAGLSTAILTQLYAVLHTPDHATLVFMVAVGPSLVAIGLMFIIRPVGGHRQVRPSDKNSFLFIYTICLLLASYLVGVMLVQDFMQVSEDVVTFLTVILLILLILPIAIPVTLTLSSNKQHAIEESLLSEPSKGETSTSQEKEDQPEVILSEVEEEKPKDIDSLPPSERRKRIAELQNKLVQAAARGGVRIRRQPHRGENFTLMQALVKADFWLIWLSLLLGSGSGLTVIDNLGQMSQAVGFKDAHIFVSLISIWNFLGRIGGGYFSEIIVREHTYPRHIALAAAQILMAAGHFLFAMAWPGTMYIATFLVGLGYGAHWAIVPAAVSELFGVKHFGAMYNFLTVANPTGSLVFSGLIASNLYDYEAEKQAQHHQITALSSPRLLHSISFLADGPLKCEGAVCFLVSSLIMSAFCVVGAGLSLMVVHRTKRVYTHLYRSIRT</sequence>